<reference evidence="14" key="1">
    <citation type="submission" date="2016-10" db="EMBL/GenBank/DDBJ databases">
        <authorList>
            <person name="Varghese N."/>
            <person name="Submissions S."/>
        </authorList>
    </citation>
    <scope>NUCLEOTIDE SEQUENCE [LARGE SCALE GENOMIC DNA]</scope>
    <source>
        <strain evidence="14">DSM 18733</strain>
    </source>
</reference>
<evidence type="ECO:0000256" key="4">
    <source>
        <dbReference type="ARBA" id="ARBA00022881"/>
    </source>
</evidence>
<dbReference type="PANTHER" id="PTHR30562:SF10">
    <property type="entry name" value="EXCINUCLEASE CHO"/>
    <property type="match status" value="1"/>
</dbReference>
<keyword evidence="1" id="KW-0227">DNA damage</keyword>
<evidence type="ECO:0000256" key="7">
    <source>
        <dbReference type="ARBA" id="ARBA00025483"/>
    </source>
</evidence>
<evidence type="ECO:0000256" key="5">
    <source>
        <dbReference type="ARBA" id="ARBA00023204"/>
    </source>
</evidence>
<dbReference type="InterPro" id="IPR006054">
    <property type="entry name" value="DnaQ"/>
</dbReference>
<dbReference type="SMART" id="SM00465">
    <property type="entry name" value="GIYc"/>
    <property type="match status" value="1"/>
</dbReference>
<dbReference type="Proteomes" id="UP000199421">
    <property type="component" value="Unassembled WGS sequence"/>
</dbReference>
<evidence type="ECO:0000256" key="11">
    <source>
        <dbReference type="ARBA" id="ARBA00042732"/>
    </source>
</evidence>
<accession>A0A1H7I440</accession>
<keyword evidence="3" id="KW-0378">Hydrolase</keyword>
<dbReference type="PROSITE" id="PS50164">
    <property type="entry name" value="GIY_YIG"/>
    <property type="match status" value="1"/>
</dbReference>
<dbReference type="GO" id="GO:0006260">
    <property type="term" value="P:DNA replication"/>
    <property type="evidence" value="ECO:0007669"/>
    <property type="project" value="InterPro"/>
</dbReference>
<dbReference type="GO" id="GO:0003887">
    <property type="term" value="F:DNA-directed DNA polymerase activity"/>
    <property type="evidence" value="ECO:0007669"/>
    <property type="project" value="InterPro"/>
</dbReference>
<dbReference type="GO" id="GO:0009380">
    <property type="term" value="C:excinuclease repair complex"/>
    <property type="evidence" value="ECO:0007669"/>
    <property type="project" value="TreeGrafter"/>
</dbReference>
<keyword evidence="4" id="KW-0267">Excision nuclease</keyword>
<feature type="domain" description="GIY-YIG" evidence="12">
    <location>
        <begin position="196"/>
        <end position="274"/>
    </location>
</feature>
<dbReference type="Pfam" id="PF00929">
    <property type="entry name" value="RNase_T"/>
    <property type="match status" value="1"/>
</dbReference>
<dbReference type="GO" id="GO:0003677">
    <property type="term" value="F:DNA binding"/>
    <property type="evidence" value="ECO:0007669"/>
    <property type="project" value="InterPro"/>
</dbReference>
<dbReference type="SMART" id="SM00479">
    <property type="entry name" value="EXOIII"/>
    <property type="match status" value="1"/>
</dbReference>
<protein>
    <recommendedName>
        <fullName evidence="9">Excinuclease cho</fullName>
    </recommendedName>
    <alternativeName>
        <fullName evidence="11">Endonuclease cho</fullName>
    </alternativeName>
    <alternativeName>
        <fullName evidence="10">UvrC homolog protein</fullName>
    </alternativeName>
</protein>
<dbReference type="STRING" id="407022.SAMN05661044_00576"/>
<comment type="subunit">
    <text evidence="8">DNA polymerase III contains a core (composed of alpha, epsilon and theta chains) that associates with a tau subunit. This core dimerizes to form the POLIII' complex. PolIII' associates with the gamma complex (composed of gamma, delta, delta', psi and chi chains) and with the beta chain to form the complete DNA polymerase III complex.</text>
</comment>
<evidence type="ECO:0000256" key="9">
    <source>
        <dbReference type="ARBA" id="ARBA00040756"/>
    </source>
</evidence>
<dbReference type="SUPFAM" id="SSF82771">
    <property type="entry name" value="GIY-YIG endonuclease"/>
    <property type="match status" value="1"/>
</dbReference>
<dbReference type="GO" id="GO:0006289">
    <property type="term" value="P:nucleotide-excision repair"/>
    <property type="evidence" value="ECO:0007669"/>
    <property type="project" value="InterPro"/>
</dbReference>
<evidence type="ECO:0000256" key="3">
    <source>
        <dbReference type="ARBA" id="ARBA00022801"/>
    </source>
</evidence>
<keyword evidence="2" id="KW-0228">DNA excision</keyword>
<name>A0A1H7I440_OLID1</name>
<dbReference type="SUPFAM" id="SSF53098">
    <property type="entry name" value="Ribonuclease H-like"/>
    <property type="match status" value="1"/>
</dbReference>
<dbReference type="InterPro" id="IPR050066">
    <property type="entry name" value="UvrABC_protein_C"/>
</dbReference>
<evidence type="ECO:0000256" key="10">
    <source>
        <dbReference type="ARBA" id="ARBA00042138"/>
    </source>
</evidence>
<dbReference type="OrthoDB" id="9803913at2"/>
<dbReference type="InterPro" id="IPR036397">
    <property type="entry name" value="RNaseH_sf"/>
</dbReference>
<dbReference type="GO" id="GO:0004527">
    <property type="term" value="F:exonuclease activity"/>
    <property type="evidence" value="ECO:0007669"/>
    <property type="project" value="UniProtKB-ARBA"/>
</dbReference>
<dbReference type="InterPro" id="IPR000305">
    <property type="entry name" value="GIY-YIG_endonuc"/>
</dbReference>
<dbReference type="CDD" id="cd10434">
    <property type="entry name" value="GIY-YIG_UvrC_Cho"/>
    <property type="match status" value="1"/>
</dbReference>
<evidence type="ECO:0000313" key="14">
    <source>
        <dbReference type="Proteomes" id="UP000199421"/>
    </source>
</evidence>
<dbReference type="EMBL" id="FOAF01000001">
    <property type="protein sequence ID" value="SEK57124.1"/>
    <property type="molecule type" value="Genomic_DNA"/>
</dbReference>
<dbReference type="InterPro" id="IPR047296">
    <property type="entry name" value="GIY-YIG_UvrC_Cho"/>
</dbReference>
<dbReference type="InterPro" id="IPR013520">
    <property type="entry name" value="Ribonucl_H"/>
</dbReference>
<sequence length="464" mass="52278">MEYAIVDIETTGGYAAGNGITEIAICIHDGVRVRNTYETLVNPLTHIPLHITALTGIDDDMVSEAPTFAEIADDVFNLLQGKIFVAHNVNFDYSFIKHHLTASGYVWSALKLCTVRLSRKLLPGFPSYSLGKLCQQLDISIHNRHRAGGDAAATTILFSLLLQKDSGAIEAMLKRASKEQVLPPHLPKEHFELLPNTPGVYYFKDQKGKVVYVGKAKNIKNRVAAHFSGQNPNSQRQNFLRSIHAIDFNSCGTELMAFLLEASEIKRLWPENNRALKRFEAKYSLYLYEDQRGYLRLAIDKHKKFQQALCSFGNINEAYSLVNKLVTNYQLCPKLCSIQKVKGACLHYGNNTCKGACLGEENVASYNKRMDKAMTDMETLLPSFILVDKGRTEEEQSCIWVEGGKLYGMGYINNHSDLIYPEDIKEQLTTYPSNDYMMHLIMNYAANHPQMVKPLNGFSEKQKA</sequence>
<dbReference type="AlphaFoldDB" id="A0A1H7I440"/>
<evidence type="ECO:0000256" key="1">
    <source>
        <dbReference type="ARBA" id="ARBA00022763"/>
    </source>
</evidence>
<comment type="function">
    <text evidence="7">DNA polymerase III is a complex, multichain enzyme responsible for most of the replicative synthesis in bacteria. The epsilon subunit contain the editing function and is a proofreading 3'-5' exonuclease.</text>
</comment>
<dbReference type="RefSeq" id="WP_093318057.1">
    <property type="nucleotide sequence ID" value="NZ_FOAF01000001.1"/>
</dbReference>
<evidence type="ECO:0000313" key="13">
    <source>
        <dbReference type="EMBL" id="SEK57124.1"/>
    </source>
</evidence>
<dbReference type="NCBIfam" id="TIGR00573">
    <property type="entry name" value="dnaq"/>
    <property type="match status" value="1"/>
</dbReference>
<dbReference type="InterPro" id="IPR035901">
    <property type="entry name" value="GIY-YIG_endonuc_sf"/>
</dbReference>
<keyword evidence="6" id="KW-0742">SOS response</keyword>
<dbReference type="FunFam" id="3.30.420.10:FF:000045">
    <property type="entry name" value="3'-5' exonuclease DinG"/>
    <property type="match status" value="1"/>
</dbReference>
<dbReference type="Gene3D" id="3.30.420.10">
    <property type="entry name" value="Ribonuclease H-like superfamily/Ribonuclease H"/>
    <property type="match status" value="1"/>
</dbReference>
<dbReference type="Pfam" id="PF01541">
    <property type="entry name" value="GIY-YIG"/>
    <property type="match status" value="1"/>
</dbReference>
<evidence type="ECO:0000259" key="12">
    <source>
        <dbReference type="PROSITE" id="PS50164"/>
    </source>
</evidence>
<evidence type="ECO:0000256" key="6">
    <source>
        <dbReference type="ARBA" id="ARBA00023236"/>
    </source>
</evidence>
<evidence type="ECO:0000256" key="8">
    <source>
        <dbReference type="ARBA" id="ARBA00026073"/>
    </source>
</evidence>
<dbReference type="InterPro" id="IPR012337">
    <property type="entry name" value="RNaseH-like_sf"/>
</dbReference>
<dbReference type="PANTHER" id="PTHR30562">
    <property type="entry name" value="UVRC/OXIDOREDUCTASE"/>
    <property type="match status" value="1"/>
</dbReference>
<dbReference type="GO" id="GO:0009432">
    <property type="term" value="P:SOS response"/>
    <property type="evidence" value="ECO:0007669"/>
    <property type="project" value="UniProtKB-KW"/>
</dbReference>
<evidence type="ECO:0000256" key="2">
    <source>
        <dbReference type="ARBA" id="ARBA00022769"/>
    </source>
</evidence>
<organism evidence="13 14">
    <name type="scientific">Olivibacter domesticus</name>
    <name type="common">Pseudosphingobacterium domesticum</name>
    <dbReference type="NCBI Taxonomy" id="407022"/>
    <lineage>
        <taxon>Bacteria</taxon>
        <taxon>Pseudomonadati</taxon>
        <taxon>Bacteroidota</taxon>
        <taxon>Sphingobacteriia</taxon>
        <taxon>Sphingobacteriales</taxon>
        <taxon>Sphingobacteriaceae</taxon>
        <taxon>Olivibacter</taxon>
    </lineage>
</organism>
<keyword evidence="5" id="KW-0234">DNA repair</keyword>
<proteinExistence type="predicted"/>
<gene>
    <name evidence="13" type="ORF">SAMN05661044_00576</name>
</gene>
<dbReference type="Gene3D" id="3.40.1440.10">
    <property type="entry name" value="GIY-YIG endonuclease"/>
    <property type="match status" value="1"/>
</dbReference>
<keyword evidence="14" id="KW-1185">Reference proteome</keyword>
<dbReference type="CDD" id="cd06127">
    <property type="entry name" value="DEDDh"/>
    <property type="match status" value="1"/>
</dbReference>